<feature type="region of interest" description="Disordered" evidence="7">
    <location>
        <begin position="112"/>
        <end position="208"/>
    </location>
</feature>
<evidence type="ECO:0000313" key="8">
    <source>
        <dbReference type="Proteomes" id="UP000515151"/>
    </source>
</evidence>
<evidence type="ECO:0000256" key="7">
    <source>
        <dbReference type="SAM" id="MobiDB-lite"/>
    </source>
</evidence>
<dbReference type="GO" id="GO:0042796">
    <property type="term" value="P:snRNA transcription by RNA polymerase III"/>
    <property type="evidence" value="ECO:0007669"/>
    <property type="project" value="TreeGrafter"/>
</dbReference>
<evidence type="ECO:0000256" key="2">
    <source>
        <dbReference type="ARBA" id="ARBA00010410"/>
    </source>
</evidence>
<proteinExistence type="inferred from homology"/>
<dbReference type="GO" id="GO:0019185">
    <property type="term" value="C:snRNA-activating protein complex"/>
    <property type="evidence" value="ECO:0007669"/>
    <property type="project" value="TreeGrafter"/>
</dbReference>
<dbReference type="GO" id="GO:0005634">
    <property type="term" value="C:nucleus"/>
    <property type="evidence" value="ECO:0007669"/>
    <property type="project" value="UniProtKB-SubCell"/>
</dbReference>
<keyword evidence="3" id="KW-0805">Transcription regulation</keyword>
<comment type="similarity">
    <text evidence="2">Belongs to the SNAPC3/SRD2 family.</text>
</comment>
<evidence type="ECO:0000313" key="9">
    <source>
        <dbReference type="RefSeq" id="XP_031397077.1"/>
    </source>
</evidence>
<accession>A0A6P8DIC4</accession>
<keyword evidence="8" id="KW-1185">Reference proteome</keyword>
<name>A0A6P8DIC4_PUNGR</name>
<sequence>MPMESSSPPEAQEESTLFCSSIPRGGPIFVPNLVGPLTRVPYFESSLLHLLQDLEAEISSGSVNSCDEDISVDELKVFSEVELVDTAMKKAFNDEEELSLIENSASMEDAANAAAAECTNEPTTKATSNTATGGKSKKRRRRTKKSKAQADGGADDSSTRPPENESNAGGEQGKGISNGEYSLIEIPTSKEDTSTTPQCYNESASETTLNTAVGDKAKKRRRKTNNTQALVVSYITKVEEVVQIKKKQDEDKAGAIGLHSFNAIQKISGGAMPSAERAKKLEVMRSTGSKVKLKPSSIQDHVPLQYPEVVLSVEVYHNNRKFNKTQEFLVLGRQLLTELRDKIYCITDHVMEKACSYDPSGYFLIEDIFCNDLRDPSAVDYSEPILEWLRTSKEEALQKWDCIVSGELQQKQKAVIGEVSNLQLPQFKAVEMQKARFCDLKFQLGAGYLYCHQGDCKHTIVIRDMRLIHPDDVQNRAAYPITTFQHKTRALKCSVCRIYRATRVTLDDKWAQENPCYFCENCYFLLHYSKDRSLMYSDFSVFDYHPD</sequence>
<protein>
    <submittedName>
        <fullName evidence="9">snRNA-activating protein complex subunit isoform X1</fullName>
    </submittedName>
</protein>
<reference evidence="9" key="2">
    <citation type="submission" date="2025-08" db="UniProtKB">
        <authorList>
            <consortium name="RefSeq"/>
        </authorList>
    </citation>
    <scope>IDENTIFICATION</scope>
    <source>
        <tissue evidence="9">Leaf</tissue>
    </source>
</reference>
<evidence type="ECO:0000256" key="4">
    <source>
        <dbReference type="ARBA" id="ARBA00023125"/>
    </source>
</evidence>
<evidence type="ECO:0000256" key="5">
    <source>
        <dbReference type="ARBA" id="ARBA00023163"/>
    </source>
</evidence>
<dbReference type="OrthoDB" id="46583at2759"/>
<keyword evidence="4" id="KW-0238">DNA-binding</keyword>
<dbReference type="RefSeq" id="XP_031397077.1">
    <property type="nucleotide sequence ID" value="XM_031541217.1"/>
</dbReference>
<evidence type="ECO:0000256" key="3">
    <source>
        <dbReference type="ARBA" id="ARBA00023015"/>
    </source>
</evidence>
<dbReference type="InterPro" id="IPR022042">
    <property type="entry name" value="snRNA-activating_su3"/>
</dbReference>
<evidence type="ECO:0000256" key="1">
    <source>
        <dbReference type="ARBA" id="ARBA00004123"/>
    </source>
</evidence>
<dbReference type="PANTHER" id="PTHR13421:SF16">
    <property type="entry name" value="SNRNA-ACTIVATING PROTEIN COMPLEX SUBUNIT 3"/>
    <property type="match status" value="1"/>
</dbReference>
<evidence type="ECO:0000256" key="6">
    <source>
        <dbReference type="ARBA" id="ARBA00023242"/>
    </source>
</evidence>
<keyword evidence="5" id="KW-0804">Transcription</keyword>
<dbReference type="GO" id="GO:0000978">
    <property type="term" value="F:RNA polymerase II cis-regulatory region sequence-specific DNA binding"/>
    <property type="evidence" value="ECO:0007669"/>
    <property type="project" value="TreeGrafter"/>
</dbReference>
<keyword evidence="6" id="KW-0539">Nucleus</keyword>
<dbReference type="Pfam" id="PF12251">
    <property type="entry name" value="SNAPC3"/>
    <property type="match status" value="1"/>
</dbReference>
<dbReference type="GO" id="GO:0003681">
    <property type="term" value="F:bent DNA binding"/>
    <property type="evidence" value="ECO:0007669"/>
    <property type="project" value="TreeGrafter"/>
</dbReference>
<reference evidence="8" key="1">
    <citation type="journal article" date="2020" name="Plant Biotechnol. J.">
        <title>The pomegranate (Punica granatum L.) draft genome dissects genetic divergence between soft- and hard-seeded cultivars.</title>
        <authorList>
            <person name="Luo X."/>
            <person name="Li H."/>
            <person name="Wu Z."/>
            <person name="Yao W."/>
            <person name="Zhao P."/>
            <person name="Cao D."/>
            <person name="Yu H."/>
            <person name="Li K."/>
            <person name="Poudel K."/>
            <person name="Zhao D."/>
            <person name="Zhang F."/>
            <person name="Xia X."/>
            <person name="Chen L."/>
            <person name="Wang Q."/>
            <person name="Jing D."/>
            <person name="Cao S."/>
        </authorList>
    </citation>
    <scope>NUCLEOTIDE SEQUENCE [LARGE SCALE GENOMIC DNA]</scope>
    <source>
        <strain evidence="8">cv. Tunisia</strain>
    </source>
</reference>
<feature type="compositionally biased region" description="Basic residues" evidence="7">
    <location>
        <begin position="135"/>
        <end position="147"/>
    </location>
</feature>
<dbReference type="GO" id="GO:0001046">
    <property type="term" value="F:core promoter sequence-specific DNA binding"/>
    <property type="evidence" value="ECO:0007669"/>
    <property type="project" value="TreeGrafter"/>
</dbReference>
<dbReference type="AlphaFoldDB" id="A0A6P8DIC4"/>
<feature type="compositionally biased region" description="Polar residues" evidence="7">
    <location>
        <begin position="194"/>
        <end position="208"/>
    </location>
</feature>
<comment type="subcellular location">
    <subcellularLocation>
        <location evidence="1">Nucleus</location>
    </subcellularLocation>
</comment>
<feature type="compositionally biased region" description="Polar residues" evidence="7">
    <location>
        <begin position="120"/>
        <end position="131"/>
    </location>
</feature>
<dbReference type="GO" id="GO:0042795">
    <property type="term" value="P:snRNA transcription by RNA polymerase II"/>
    <property type="evidence" value="ECO:0007669"/>
    <property type="project" value="TreeGrafter"/>
</dbReference>
<organism evidence="8 9">
    <name type="scientific">Punica granatum</name>
    <name type="common">Pomegranate</name>
    <dbReference type="NCBI Taxonomy" id="22663"/>
    <lineage>
        <taxon>Eukaryota</taxon>
        <taxon>Viridiplantae</taxon>
        <taxon>Streptophyta</taxon>
        <taxon>Embryophyta</taxon>
        <taxon>Tracheophyta</taxon>
        <taxon>Spermatophyta</taxon>
        <taxon>Magnoliopsida</taxon>
        <taxon>eudicotyledons</taxon>
        <taxon>Gunneridae</taxon>
        <taxon>Pentapetalae</taxon>
        <taxon>rosids</taxon>
        <taxon>malvids</taxon>
        <taxon>Myrtales</taxon>
        <taxon>Lythraceae</taxon>
        <taxon>Punica</taxon>
    </lineage>
</organism>
<dbReference type="Proteomes" id="UP000515151">
    <property type="component" value="Chromosome 5"/>
</dbReference>
<dbReference type="GO" id="GO:0001006">
    <property type="term" value="F:RNA polymerase III type 3 promoter sequence-specific DNA binding"/>
    <property type="evidence" value="ECO:0007669"/>
    <property type="project" value="TreeGrafter"/>
</dbReference>
<dbReference type="GeneID" id="116208031"/>
<gene>
    <name evidence="9" type="primary">LOC116208031</name>
</gene>
<feature type="compositionally biased region" description="Polar residues" evidence="7">
    <location>
        <begin position="159"/>
        <end position="169"/>
    </location>
</feature>
<dbReference type="PANTHER" id="PTHR13421">
    <property type="entry name" value="SNRNA-ACTIVATING PROTEIN COMPLEX SUBUNIT 3"/>
    <property type="match status" value="1"/>
</dbReference>